<keyword evidence="2" id="KW-1185">Reference proteome</keyword>
<proteinExistence type="predicted"/>
<evidence type="ECO:0000313" key="2">
    <source>
        <dbReference type="Proteomes" id="UP000324611"/>
    </source>
</evidence>
<organism evidence="1 2">
    <name type="scientific">Chitinophaga agrisoli</name>
    <dbReference type="NCBI Taxonomy" id="2607653"/>
    <lineage>
        <taxon>Bacteria</taxon>
        <taxon>Pseudomonadati</taxon>
        <taxon>Bacteroidota</taxon>
        <taxon>Chitinophagia</taxon>
        <taxon>Chitinophagales</taxon>
        <taxon>Chitinophagaceae</taxon>
        <taxon>Chitinophaga</taxon>
    </lineage>
</organism>
<gene>
    <name evidence="1" type="ORF">F0L74_14750</name>
</gene>
<dbReference type="RefSeq" id="WP_149838610.1">
    <property type="nucleotide sequence ID" value="NZ_VUOC01000002.1"/>
</dbReference>
<reference evidence="1 2" key="2">
    <citation type="submission" date="2019-09" db="EMBL/GenBank/DDBJ databases">
        <authorList>
            <person name="Jin C."/>
        </authorList>
    </citation>
    <scope>NUCLEOTIDE SEQUENCE [LARGE SCALE GENOMIC DNA]</scope>
    <source>
        <strain evidence="1 2">BN140078</strain>
    </source>
</reference>
<evidence type="ECO:0000313" key="1">
    <source>
        <dbReference type="EMBL" id="KAA2243735.1"/>
    </source>
</evidence>
<dbReference type="EMBL" id="VUOC01000002">
    <property type="protein sequence ID" value="KAA2243735.1"/>
    <property type="molecule type" value="Genomic_DNA"/>
</dbReference>
<name>A0A5B2VXC4_9BACT</name>
<accession>A0A5B2VXC4</accession>
<reference evidence="1 2" key="1">
    <citation type="submission" date="2019-09" db="EMBL/GenBank/DDBJ databases">
        <title>Chitinophaga ginsengihumi sp. nov., isolated from soil of ginseng rhizosphere.</title>
        <authorList>
            <person name="Lee J."/>
        </authorList>
    </citation>
    <scope>NUCLEOTIDE SEQUENCE [LARGE SCALE GENOMIC DNA]</scope>
    <source>
        <strain evidence="1 2">BN140078</strain>
    </source>
</reference>
<dbReference type="Proteomes" id="UP000324611">
    <property type="component" value="Unassembled WGS sequence"/>
</dbReference>
<protein>
    <submittedName>
        <fullName evidence="1">Uncharacterized protein</fullName>
    </submittedName>
</protein>
<dbReference type="AlphaFoldDB" id="A0A5B2VXC4"/>
<sequence>MKLPSIPSSKQTPNPLQLTGRLELRTFYANTRKSFTGIYIVTEKAAYLIRPARLPASGDNPLQALLGKMVTATGQLKHEVFLADQVVDKENE</sequence>
<comment type="caution">
    <text evidence="1">The sequence shown here is derived from an EMBL/GenBank/DDBJ whole genome shotgun (WGS) entry which is preliminary data.</text>
</comment>